<dbReference type="RefSeq" id="WP_289962789.1">
    <property type="nucleotide sequence ID" value="NZ_JAUEOZ010000002.1"/>
</dbReference>
<dbReference type="EMBL" id="JAUEOZ010000002">
    <property type="protein sequence ID" value="MDN2482736.1"/>
    <property type="molecule type" value="Genomic_DNA"/>
</dbReference>
<keyword evidence="2" id="KW-1185">Reference proteome</keyword>
<comment type="caution">
    <text evidence="1">The sequence shown here is derived from an EMBL/GenBank/DDBJ whole genome shotgun (WGS) entry which is preliminary data.</text>
</comment>
<evidence type="ECO:0000313" key="2">
    <source>
        <dbReference type="Proteomes" id="UP001169719"/>
    </source>
</evidence>
<organism evidence="1 2">
    <name type="scientific">Vibrio agarivorans</name>
    <dbReference type="NCBI Taxonomy" id="153622"/>
    <lineage>
        <taxon>Bacteria</taxon>
        <taxon>Pseudomonadati</taxon>
        <taxon>Pseudomonadota</taxon>
        <taxon>Gammaproteobacteria</taxon>
        <taxon>Vibrionales</taxon>
        <taxon>Vibrionaceae</taxon>
        <taxon>Vibrio</taxon>
    </lineage>
</organism>
<accession>A0ABT7Y3W8</accession>
<dbReference type="InterPro" id="IPR022253">
    <property type="entry name" value="Ribosome_recyc_fac_bac"/>
</dbReference>
<sequence>MPDSLIIVSLPSLLHRLERAQVEHAKQLSQEYHCTLKRVRRSRNWQLIGAAPNLLSFVEAFRHHAINERCFLCRKVDDVLSQHQDKLEPLESKLIRLLKESPEMTLHQLMNQTRCSITQARQARFKIEDE</sequence>
<name>A0ABT7Y3W8_9VIBR</name>
<dbReference type="Proteomes" id="UP001169719">
    <property type="component" value="Unassembled WGS sequence"/>
</dbReference>
<gene>
    <name evidence="1" type="ORF">QWJ08_15460</name>
</gene>
<proteinExistence type="predicted"/>
<dbReference type="Pfam" id="PF12614">
    <property type="entry name" value="RRF_GI"/>
    <property type="match status" value="1"/>
</dbReference>
<evidence type="ECO:0000313" key="1">
    <source>
        <dbReference type="EMBL" id="MDN2482736.1"/>
    </source>
</evidence>
<protein>
    <submittedName>
        <fullName evidence="1">Ribosome recycling factor family protein</fullName>
    </submittedName>
</protein>
<reference evidence="1" key="1">
    <citation type="submission" date="2024-05" db="EMBL/GenBank/DDBJ databases">
        <title>Genome Sequences of Four Agar- Degrading Marine Bacteria.</title>
        <authorList>
            <person name="Phillips E.K."/>
            <person name="Shaffer J.C."/>
            <person name="Henson M.W."/>
            <person name="Temperton B."/>
            <person name="Thrash C.J."/>
            <person name="Martin M.O."/>
        </authorList>
    </citation>
    <scope>NUCLEOTIDE SEQUENCE</scope>
    <source>
        <strain evidence="1">EKP203</strain>
    </source>
</reference>